<accession>X1DJH7</accession>
<sequence length="147" mass="17411">MPEVLELKPLKDKHLKLIMVESEFPIDWWFEVPKEKKEDLLWSLHLISKEYLQLIDGLIDKYSPDFALEEKPNFWDDPLNPNDPLKTLFKKKGIRFKHADISENAEFYLSAALDEHRSMLQTLEERIKEIITENGSVPSEDELFQQL</sequence>
<proteinExistence type="predicted"/>
<protein>
    <submittedName>
        <fullName evidence="1">Uncharacterized protein</fullName>
    </submittedName>
</protein>
<dbReference type="EMBL" id="BARU01001745">
    <property type="protein sequence ID" value="GAH20357.1"/>
    <property type="molecule type" value="Genomic_DNA"/>
</dbReference>
<feature type="non-terminal residue" evidence="1">
    <location>
        <position position="147"/>
    </location>
</feature>
<comment type="caution">
    <text evidence="1">The sequence shown here is derived from an EMBL/GenBank/DDBJ whole genome shotgun (WGS) entry which is preliminary data.</text>
</comment>
<name>X1DJH7_9ZZZZ</name>
<dbReference type="AlphaFoldDB" id="X1DJH7"/>
<organism evidence="1">
    <name type="scientific">marine sediment metagenome</name>
    <dbReference type="NCBI Taxonomy" id="412755"/>
    <lineage>
        <taxon>unclassified sequences</taxon>
        <taxon>metagenomes</taxon>
        <taxon>ecological metagenomes</taxon>
    </lineage>
</organism>
<reference evidence="1" key="1">
    <citation type="journal article" date="2014" name="Front. Microbiol.">
        <title>High frequency of phylogenetically diverse reductive dehalogenase-homologous genes in deep subseafloor sedimentary metagenomes.</title>
        <authorList>
            <person name="Kawai M."/>
            <person name="Futagami T."/>
            <person name="Toyoda A."/>
            <person name="Takaki Y."/>
            <person name="Nishi S."/>
            <person name="Hori S."/>
            <person name="Arai W."/>
            <person name="Tsubouchi T."/>
            <person name="Morono Y."/>
            <person name="Uchiyama I."/>
            <person name="Ito T."/>
            <person name="Fujiyama A."/>
            <person name="Inagaki F."/>
            <person name="Takami H."/>
        </authorList>
    </citation>
    <scope>NUCLEOTIDE SEQUENCE</scope>
    <source>
        <strain evidence="1">Expedition CK06-06</strain>
    </source>
</reference>
<gene>
    <name evidence="1" type="ORF">S03H2_04406</name>
</gene>
<evidence type="ECO:0000313" key="1">
    <source>
        <dbReference type="EMBL" id="GAH20357.1"/>
    </source>
</evidence>